<dbReference type="Pfam" id="PF05711">
    <property type="entry name" value="TylF"/>
    <property type="match status" value="1"/>
</dbReference>
<dbReference type="Gene3D" id="3.40.50.150">
    <property type="entry name" value="Vaccinia Virus protein VP39"/>
    <property type="match status" value="1"/>
</dbReference>
<dbReference type="PANTHER" id="PTHR40036:SF1">
    <property type="entry name" value="MACROCIN O-METHYLTRANSFERASE"/>
    <property type="match status" value="1"/>
</dbReference>
<sequence length="219" mass="24175">MDARLAYELAELNANMSDVERLVTLHWGLSSVLRANVAGDVVEVGCNAGYTSVWLATTMRALAPERELVLFDSFAGMPPPGELDTHLPEGECLASAEQVEQNFRSRDLPMPRVVAGWFDETLAELPQRICFGYLDGDHYRSIQLSLEQVWPRLEPGGLLVIDDYCDLSRNERAWDGLPGVKKACDEFFAGTDHVVEVVPGTSDLTLGYVYKPTSDGGPR</sequence>
<organism evidence="1 2">
    <name type="scientific">Micromonospora sediminimaris</name>
    <dbReference type="NCBI Taxonomy" id="547162"/>
    <lineage>
        <taxon>Bacteria</taxon>
        <taxon>Bacillati</taxon>
        <taxon>Actinomycetota</taxon>
        <taxon>Actinomycetes</taxon>
        <taxon>Micromonosporales</taxon>
        <taxon>Micromonosporaceae</taxon>
        <taxon>Micromonospora</taxon>
    </lineage>
</organism>
<comment type="caution">
    <text evidence="1">The sequence shown here is derived from an EMBL/GenBank/DDBJ whole genome shotgun (WGS) entry which is preliminary data.</text>
</comment>
<dbReference type="InterPro" id="IPR029063">
    <property type="entry name" value="SAM-dependent_MTases_sf"/>
</dbReference>
<dbReference type="RefSeq" id="WP_093405719.1">
    <property type="nucleotide sequence ID" value="NZ_BOPD01000011.1"/>
</dbReference>
<dbReference type="InterPro" id="IPR008884">
    <property type="entry name" value="TylF_MeTrfase"/>
</dbReference>
<dbReference type="OrthoDB" id="3826968at2"/>
<gene>
    <name evidence="1" type="ORF">Vse01_20310</name>
</gene>
<evidence type="ECO:0000313" key="1">
    <source>
        <dbReference type="EMBL" id="GIJ32883.1"/>
    </source>
</evidence>
<protein>
    <recommendedName>
        <fullName evidence="3">O-methyltransferase</fullName>
    </recommendedName>
</protein>
<dbReference type="EMBL" id="BOPD01000011">
    <property type="protein sequence ID" value="GIJ32883.1"/>
    <property type="molecule type" value="Genomic_DNA"/>
</dbReference>
<dbReference type="Proteomes" id="UP000607311">
    <property type="component" value="Unassembled WGS sequence"/>
</dbReference>
<dbReference type="AlphaFoldDB" id="A0A9W5XKN2"/>
<proteinExistence type="predicted"/>
<keyword evidence="2" id="KW-1185">Reference proteome</keyword>
<reference evidence="1" key="1">
    <citation type="submission" date="2021-01" db="EMBL/GenBank/DDBJ databases">
        <title>Whole genome shotgun sequence of Verrucosispora sediminis NBRC 107745.</title>
        <authorList>
            <person name="Komaki H."/>
            <person name="Tamura T."/>
        </authorList>
    </citation>
    <scope>NUCLEOTIDE SEQUENCE</scope>
    <source>
        <strain evidence="1">NBRC 107745</strain>
    </source>
</reference>
<dbReference type="SUPFAM" id="SSF53335">
    <property type="entry name" value="S-adenosyl-L-methionine-dependent methyltransferases"/>
    <property type="match status" value="1"/>
</dbReference>
<dbReference type="PANTHER" id="PTHR40036">
    <property type="entry name" value="MACROCIN O-METHYLTRANSFERASE"/>
    <property type="match status" value="1"/>
</dbReference>
<accession>A0A9W5XKN2</accession>
<evidence type="ECO:0000313" key="2">
    <source>
        <dbReference type="Proteomes" id="UP000607311"/>
    </source>
</evidence>
<name>A0A9W5XKN2_9ACTN</name>
<evidence type="ECO:0008006" key="3">
    <source>
        <dbReference type="Google" id="ProtNLM"/>
    </source>
</evidence>